<organism evidence="10 11">
    <name type="scientific">Metschnikowia bicuspidata var. bicuspidata NRRL YB-4993</name>
    <dbReference type="NCBI Taxonomy" id="869754"/>
    <lineage>
        <taxon>Eukaryota</taxon>
        <taxon>Fungi</taxon>
        <taxon>Dikarya</taxon>
        <taxon>Ascomycota</taxon>
        <taxon>Saccharomycotina</taxon>
        <taxon>Pichiomycetes</taxon>
        <taxon>Metschnikowiaceae</taxon>
        <taxon>Metschnikowia</taxon>
    </lineage>
</organism>
<dbReference type="RefSeq" id="XP_018714574.1">
    <property type="nucleotide sequence ID" value="XM_018854083.1"/>
</dbReference>
<keyword evidence="1 5" id="KW-0728">SH3 domain</keyword>
<feature type="compositionally biased region" description="Low complexity" evidence="6">
    <location>
        <begin position="325"/>
        <end position="336"/>
    </location>
</feature>
<dbReference type="InterPro" id="IPR008937">
    <property type="entry name" value="Ras-like_GEF"/>
</dbReference>
<feature type="compositionally biased region" description="Polar residues" evidence="6">
    <location>
        <begin position="479"/>
        <end position="495"/>
    </location>
</feature>
<dbReference type="SMART" id="SM00229">
    <property type="entry name" value="RasGEFN"/>
    <property type="match status" value="1"/>
</dbReference>
<evidence type="ECO:0000313" key="10">
    <source>
        <dbReference type="EMBL" id="OBA24093.1"/>
    </source>
</evidence>
<dbReference type="InterPro" id="IPR001452">
    <property type="entry name" value="SH3_domain"/>
</dbReference>
<dbReference type="Gene3D" id="1.20.870.10">
    <property type="entry name" value="Son of sevenless (SoS) protein Chain: S domain 1"/>
    <property type="match status" value="1"/>
</dbReference>
<feature type="region of interest" description="Disordered" evidence="6">
    <location>
        <begin position="469"/>
        <end position="495"/>
    </location>
</feature>
<dbReference type="Pfam" id="PF00018">
    <property type="entry name" value="SH3_1"/>
    <property type="match status" value="1"/>
</dbReference>
<dbReference type="PROSITE" id="PS50212">
    <property type="entry name" value="RASGEF_NTER"/>
    <property type="match status" value="1"/>
</dbReference>
<evidence type="ECO:0000259" key="7">
    <source>
        <dbReference type="PROSITE" id="PS50002"/>
    </source>
</evidence>
<dbReference type="GO" id="GO:0005886">
    <property type="term" value="C:plasma membrane"/>
    <property type="evidence" value="ECO:0007669"/>
    <property type="project" value="TreeGrafter"/>
</dbReference>
<feature type="region of interest" description="Disordered" evidence="6">
    <location>
        <begin position="315"/>
        <end position="336"/>
    </location>
</feature>
<dbReference type="PANTHER" id="PTHR23113">
    <property type="entry name" value="GUANINE NUCLEOTIDE EXCHANGE FACTOR"/>
    <property type="match status" value="1"/>
</dbReference>
<gene>
    <name evidence="10" type="ORF">METBIDRAFT_117810</name>
</gene>
<evidence type="ECO:0000256" key="1">
    <source>
        <dbReference type="ARBA" id="ARBA00022443"/>
    </source>
</evidence>
<dbReference type="Pfam" id="PF00617">
    <property type="entry name" value="RasGEF"/>
    <property type="match status" value="1"/>
</dbReference>
<dbReference type="OrthoDB" id="546434at2759"/>
<dbReference type="PROSITE" id="PS00720">
    <property type="entry name" value="RASGEF"/>
    <property type="match status" value="1"/>
</dbReference>
<accession>A0A1A0HJV2</accession>
<feature type="domain" description="N-terminal Ras-GEF" evidence="9">
    <location>
        <begin position="895"/>
        <end position="1026"/>
    </location>
</feature>
<protein>
    <submittedName>
        <fullName evidence="10">Cell division control protein 25</fullName>
    </submittedName>
</protein>
<evidence type="ECO:0000313" key="11">
    <source>
        <dbReference type="Proteomes" id="UP000092555"/>
    </source>
</evidence>
<dbReference type="EMBL" id="LXTC01000001">
    <property type="protein sequence ID" value="OBA24093.1"/>
    <property type="molecule type" value="Genomic_DNA"/>
</dbReference>
<feature type="region of interest" description="Disordered" evidence="6">
    <location>
        <begin position="150"/>
        <end position="170"/>
    </location>
</feature>
<reference evidence="10 11" key="1">
    <citation type="submission" date="2016-05" db="EMBL/GenBank/DDBJ databases">
        <title>Comparative genomics of biotechnologically important yeasts.</title>
        <authorList>
            <consortium name="DOE Joint Genome Institute"/>
            <person name="Riley R."/>
            <person name="Haridas S."/>
            <person name="Wolfe K.H."/>
            <person name="Lopes M.R."/>
            <person name="Hittinger C.T."/>
            <person name="Goker M."/>
            <person name="Salamov A."/>
            <person name="Wisecaver J."/>
            <person name="Long T.M."/>
            <person name="Aerts A.L."/>
            <person name="Barry K."/>
            <person name="Choi C."/>
            <person name="Clum A."/>
            <person name="Coughlan A.Y."/>
            <person name="Deshpande S."/>
            <person name="Douglass A.P."/>
            <person name="Hanson S.J."/>
            <person name="Klenk H.-P."/>
            <person name="LaButti K."/>
            <person name="Lapidus A."/>
            <person name="Lindquist E."/>
            <person name="Lipzen A."/>
            <person name="Meier-kolthoff J.P."/>
            <person name="Ohm R.A."/>
            <person name="Otillar R.P."/>
            <person name="Pangilinan J."/>
            <person name="Peng Y."/>
            <person name="Rokas A."/>
            <person name="Rosa C.A."/>
            <person name="Scheuner C."/>
            <person name="Sibirny A.A."/>
            <person name="Slot J.C."/>
            <person name="Stielow J.B."/>
            <person name="Sun H."/>
            <person name="Kurtzman C.P."/>
            <person name="Blackwell M."/>
            <person name="Grigoriev I.V."/>
            <person name="Jeffries T.W."/>
        </authorList>
    </citation>
    <scope>NUCLEOTIDE SEQUENCE [LARGE SCALE GENOMIC DNA]</scope>
    <source>
        <strain evidence="10 11">NRRL YB-4993</strain>
    </source>
</reference>
<dbReference type="Proteomes" id="UP000092555">
    <property type="component" value="Unassembled WGS sequence"/>
</dbReference>
<feature type="domain" description="Ras-GEF" evidence="8">
    <location>
        <begin position="1062"/>
        <end position="1299"/>
    </location>
</feature>
<keyword evidence="11" id="KW-1185">Reference proteome</keyword>
<dbReference type="STRING" id="869754.A0A1A0HJV2"/>
<keyword evidence="2 10" id="KW-0131">Cell cycle</keyword>
<dbReference type="Pfam" id="PF00618">
    <property type="entry name" value="RasGEF_N"/>
    <property type="match status" value="1"/>
</dbReference>
<dbReference type="SUPFAM" id="SSF50044">
    <property type="entry name" value="SH3-domain"/>
    <property type="match status" value="1"/>
</dbReference>
<dbReference type="SUPFAM" id="SSF48366">
    <property type="entry name" value="Ras GEF"/>
    <property type="match status" value="1"/>
</dbReference>
<dbReference type="InterPro" id="IPR001895">
    <property type="entry name" value="RASGEF_cat_dom"/>
</dbReference>
<evidence type="ECO:0000256" key="3">
    <source>
        <dbReference type="ARBA" id="ARBA00022658"/>
    </source>
</evidence>
<dbReference type="InterPro" id="IPR036964">
    <property type="entry name" value="RASGEF_cat_dom_sf"/>
</dbReference>
<feature type="compositionally biased region" description="Polar residues" evidence="6">
    <location>
        <begin position="1307"/>
        <end position="1318"/>
    </location>
</feature>
<dbReference type="GO" id="GO:0005085">
    <property type="term" value="F:guanyl-nucleotide exchange factor activity"/>
    <property type="evidence" value="ECO:0007669"/>
    <property type="project" value="UniProtKB-KW"/>
</dbReference>
<feature type="domain" description="SH3" evidence="7">
    <location>
        <begin position="25"/>
        <end position="89"/>
    </location>
</feature>
<evidence type="ECO:0000259" key="9">
    <source>
        <dbReference type="PROSITE" id="PS50212"/>
    </source>
</evidence>
<evidence type="ECO:0000256" key="6">
    <source>
        <dbReference type="SAM" id="MobiDB-lite"/>
    </source>
</evidence>
<dbReference type="InterPro" id="IPR019804">
    <property type="entry name" value="Ras_G-nucl-exch_fac_CS"/>
</dbReference>
<feature type="region of interest" description="Disordered" evidence="6">
    <location>
        <begin position="1297"/>
        <end position="1318"/>
    </location>
</feature>
<keyword evidence="2 10" id="KW-0132">Cell division</keyword>
<dbReference type="SMART" id="SM00147">
    <property type="entry name" value="RasGEF"/>
    <property type="match status" value="1"/>
</dbReference>
<dbReference type="SMART" id="SM00326">
    <property type="entry name" value="SH3"/>
    <property type="match status" value="1"/>
</dbReference>
<name>A0A1A0HJV2_9ASCO</name>
<proteinExistence type="predicted"/>
<dbReference type="InterPro" id="IPR023578">
    <property type="entry name" value="Ras_GEF_dom_sf"/>
</dbReference>
<evidence type="ECO:0000256" key="4">
    <source>
        <dbReference type="PROSITE-ProRule" id="PRU00168"/>
    </source>
</evidence>
<sequence length="1318" mass="148003">MTPDGAAPDASPLHAATPGAGAGTACLDTVIALYDFPGTQPAHLPLQLGDTVHVLAKAASGWWDGVLPGAAGAAVRGWFPRNYVRSVNYVQPVLDRLQSKQEIDSLTAANTAANVLIPLFTSLLQKNWGPLARDLAPATRKNSVVSFALSDASGEPRAEPPLPPPRLGSPLRANQASFASTLSYSGGSVAPSLGLGSYGALPAAGARVLLTPVLAAEDMVARWKDAEGKNVIWTLRLADNGSLVYYCEELGIHCAALPLARMSPAADSAGVCVDLPSREATGDVSLALKHFPSDFGAALASMDLALSSRSSLAGKSFDDSAARGSTSSTMSQTSASSYHNFSRPFFITPGLFYSDFSDISRWTDLRDHHNYLLDLTWRALETSNKQLFAMHLSELTKTVSIMMNAARLTQPDFVDTRLERSIRHRVRRVSEAFAQMYINSLLHLSVMHYSDGLVGEEYLTLGIHNLNKSTSGAPHERPSASSRGSGDTTIQQFPASSKNSASLSCVASGDDSFVSYLLQIEGNIAMVRSKMNSLIDIFVNLSKDKQVHARDYDSSDISEDEGEDRFNVLPQVYPRFISNEFNGGNWCNPFFTGSHRFLNLSGDHLKNKFHLKTIIDNTAYDRAKSYTDEVKRFTDETLGYLDASKQHMYYNEALLNSRNEDIIRVMYKYLHHASHLVDLLESFDFTLFSLVKKASSDESAPEDVLARINTLDTTVAFEHPVVLEFFQNKQDLHDSLAKIIINIQALTLEDPDAFASMKDEDFSYSRDAMKEPLEKSAMLLSQILSNQQKNKHDERITFDQDYALYEMLENGASICDNILSIIKVLIEERETVLNYATRVMHDNFNVELLIIERNNTSGGLKPEDTGGQYFGDNKKKDDTPWFLEGDDEYDLLVDMNGSIKGGTRKALVAHLTHHSTLDNAFNTIFLISFATIMSISELLDLLIQRFQIEAPEGLSYEEYLQWTQMKQDRIRLKVLNMMKLILENHWSESFNIVSVLQKWLKFLNRPEVQTFPITKRLVQDIERVQNGETVSTGPQPLKATEKAPAPLIKGFSLRKTRLLDIEYVELARQLTLREFKLYCNISKLSCIHKVWGKRSGVNESISSIQNFIRSSNQLTNFVAYLILRKDDTRKRVKVIRYFVQVAEWCRQYNNFSSMTAIISALYSSPIHRLKRTWAFVTKDITNRLQNMNKLMNSSRNFNEYRDMLKFIGSELCVPFFGVYLSDLTFVYHGNPDHLLNRTRMVNFAKRAKTVEIVTGIDRFKHVHYNFHLVPDIQTFIDLWFDKCPTIDEQYQLSLNIEPREEKPRHGSASNAVKHSSGR</sequence>
<comment type="caution">
    <text evidence="10">The sequence shown here is derived from an EMBL/GenBank/DDBJ whole genome shotgun (WGS) entry which is preliminary data.</text>
</comment>
<dbReference type="PANTHER" id="PTHR23113:SF368">
    <property type="entry name" value="CELL DIVISION CONTROL PROTEIN 25"/>
    <property type="match status" value="1"/>
</dbReference>
<dbReference type="GO" id="GO:0007265">
    <property type="term" value="P:Ras protein signal transduction"/>
    <property type="evidence" value="ECO:0007669"/>
    <property type="project" value="TreeGrafter"/>
</dbReference>
<dbReference type="GO" id="GO:0051301">
    <property type="term" value="P:cell division"/>
    <property type="evidence" value="ECO:0007669"/>
    <property type="project" value="UniProtKB-KW"/>
</dbReference>
<dbReference type="Gene3D" id="1.10.840.10">
    <property type="entry name" value="Ras guanine-nucleotide exchange factors catalytic domain"/>
    <property type="match status" value="1"/>
</dbReference>
<dbReference type="PROSITE" id="PS50009">
    <property type="entry name" value="RASGEF_CAT"/>
    <property type="match status" value="1"/>
</dbReference>
<dbReference type="Gene3D" id="2.30.30.40">
    <property type="entry name" value="SH3 Domains"/>
    <property type="match status" value="1"/>
</dbReference>
<dbReference type="PROSITE" id="PS50002">
    <property type="entry name" value="SH3"/>
    <property type="match status" value="1"/>
</dbReference>
<dbReference type="CDD" id="cd06224">
    <property type="entry name" value="REM"/>
    <property type="match status" value="1"/>
</dbReference>
<dbReference type="GeneID" id="30027059"/>
<evidence type="ECO:0000256" key="2">
    <source>
        <dbReference type="ARBA" id="ARBA00022618"/>
    </source>
</evidence>
<dbReference type="InterPro" id="IPR000651">
    <property type="entry name" value="Ras-like_Gua-exchang_fac_N"/>
</dbReference>
<evidence type="ECO:0000256" key="5">
    <source>
        <dbReference type="PROSITE-ProRule" id="PRU00192"/>
    </source>
</evidence>
<dbReference type="CDD" id="cd11883">
    <property type="entry name" value="SH3_Sdc25"/>
    <property type="match status" value="1"/>
</dbReference>
<evidence type="ECO:0000259" key="8">
    <source>
        <dbReference type="PROSITE" id="PS50009"/>
    </source>
</evidence>
<dbReference type="InterPro" id="IPR036028">
    <property type="entry name" value="SH3-like_dom_sf"/>
</dbReference>
<keyword evidence="3 4" id="KW-0344">Guanine-nucleotide releasing factor</keyword>
<dbReference type="CDD" id="cd00155">
    <property type="entry name" value="RasGEF"/>
    <property type="match status" value="1"/>
</dbReference>